<accession>A0ABV0V2M2</accession>
<dbReference type="Proteomes" id="UP001482620">
    <property type="component" value="Unassembled WGS sequence"/>
</dbReference>
<dbReference type="EMBL" id="JAHRIQ010093013">
    <property type="protein sequence ID" value="MEQ2250895.1"/>
    <property type="molecule type" value="Genomic_DNA"/>
</dbReference>
<organism evidence="2 3">
    <name type="scientific">Ilyodon furcidens</name>
    <name type="common">goldbreast splitfin</name>
    <dbReference type="NCBI Taxonomy" id="33524"/>
    <lineage>
        <taxon>Eukaryota</taxon>
        <taxon>Metazoa</taxon>
        <taxon>Chordata</taxon>
        <taxon>Craniata</taxon>
        <taxon>Vertebrata</taxon>
        <taxon>Euteleostomi</taxon>
        <taxon>Actinopterygii</taxon>
        <taxon>Neopterygii</taxon>
        <taxon>Teleostei</taxon>
        <taxon>Neoteleostei</taxon>
        <taxon>Acanthomorphata</taxon>
        <taxon>Ovalentaria</taxon>
        <taxon>Atherinomorphae</taxon>
        <taxon>Cyprinodontiformes</taxon>
        <taxon>Goodeidae</taxon>
        <taxon>Ilyodon</taxon>
    </lineage>
</organism>
<protein>
    <submittedName>
        <fullName evidence="2">Uncharacterized protein</fullName>
    </submittedName>
</protein>
<evidence type="ECO:0000256" key="1">
    <source>
        <dbReference type="SAM" id="MobiDB-lite"/>
    </source>
</evidence>
<evidence type="ECO:0000313" key="2">
    <source>
        <dbReference type="EMBL" id="MEQ2250895.1"/>
    </source>
</evidence>
<evidence type="ECO:0000313" key="3">
    <source>
        <dbReference type="Proteomes" id="UP001482620"/>
    </source>
</evidence>
<keyword evidence="3" id="KW-1185">Reference proteome</keyword>
<feature type="non-terminal residue" evidence="2">
    <location>
        <position position="1"/>
    </location>
</feature>
<gene>
    <name evidence="2" type="ORF">ILYODFUR_005583</name>
</gene>
<comment type="caution">
    <text evidence="2">The sequence shown here is derived from an EMBL/GenBank/DDBJ whole genome shotgun (WGS) entry which is preliminary data.</text>
</comment>
<reference evidence="2 3" key="1">
    <citation type="submission" date="2021-06" db="EMBL/GenBank/DDBJ databases">
        <authorList>
            <person name="Palmer J.M."/>
        </authorList>
    </citation>
    <scope>NUCLEOTIDE SEQUENCE [LARGE SCALE GENOMIC DNA]</scope>
    <source>
        <strain evidence="3">if_2019</strain>
        <tissue evidence="2">Muscle</tissue>
    </source>
</reference>
<proteinExistence type="predicted"/>
<sequence length="187" mass="21020">FSFGPSSSSFESTYLTSPSLPRFPVRLCWQPLDSIFSVSPSETCPPSSEQHLWTPSVRKHQIKVLIRGKDQLIKPRGSSPRSRLHRTCDKINTLNFIISLSVFCMWVRLAKNKMTEHSGQADTAETLKRTLSEHSHQIQAQGSSLRSLHEQQWQTNQQLEQISSLLQHVLSTKDSPSPGGATEPLLS</sequence>
<name>A0ABV0V2M2_9TELE</name>
<feature type="compositionally biased region" description="Polar residues" evidence="1">
    <location>
        <begin position="137"/>
        <end position="146"/>
    </location>
</feature>
<feature type="region of interest" description="Disordered" evidence="1">
    <location>
        <begin position="130"/>
        <end position="150"/>
    </location>
</feature>